<dbReference type="EMBL" id="JAJJHW010002585">
    <property type="protein sequence ID" value="KAH8370735.1"/>
    <property type="molecule type" value="Genomic_DNA"/>
</dbReference>
<proteinExistence type="predicted"/>
<feature type="compositionally biased region" description="Polar residues" evidence="1">
    <location>
        <begin position="543"/>
        <end position="569"/>
    </location>
</feature>
<feature type="compositionally biased region" description="Basic and acidic residues" evidence="1">
    <location>
        <begin position="205"/>
        <end position="215"/>
    </location>
</feature>
<feature type="region of interest" description="Disordered" evidence="1">
    <location>
        <begin position="454"/>
        <end position="528"/>
    </location>
</feature>
<keyword evidence="3" id="KW-1185">Reference proteome</keyword>
<name>A0AAD4JZE1_9MUSC</name>
<feature type="region of interest" description="Disordered" evidence="1">
    <location>
        <begin position="199"/>
        <end position="226"/>
    </location>
</feature>
<gene>
    <name evidence="2" type="ORF">KR093_004836</name>
</gene>
<dbReference type="Proteomes" id="UP001200034">
    <property type="component" value="Unassembled WGS sequence"/>
</dbReference>
<sequence>MSDGEIKYISKDCVKSDGVIKMGQENGKRSFLITVDDNGKIEVSPKNLNECCPQSQCNQRPKKELSRGKQRIRIALIEEDANASSDGEQDADADANEDVVSIDAQSFDVMHDRFVKIYNKNVHGKPSFVVLEDALMRKRIEETLQDHYDRTSCNHHHQHQHCHAQQQTSPCDIGAHTGSQTDEFLLHCAMRSHLPGHSRGCQATDHNDHNAELSHRASSSSNKKHLQVPSLRRLNQMRSLPFNHQSLSTSTLAAPVASAPHVTISFAPPTAATMPVVLQPQPQPQSLPQSQSQAQPLQVQQAQQQQLLLPTATHSYCSCCANLQPCISNSCNNCCLQMPAKNHYYLPATNTCFLQAQQQQQPQQQYPAMTTTYGNCSSNCCLLGPSLAQTTLSYGPAMSEQCSHHILETLTQQQCQECSSTNWPMQTCNHCHYYPMSTCSMADFGRSHYASCPMQQQPLQQQPQQQQPQQQQPLQQQPLQQQPLQQQPQQQQQKPHQPQQQPATQQQQVQLLQQQHSQSHHQQSQQPQLDQRFVCLMKGNSMESKSVSMNPPAQLVSKSMGKTPTSSTAKLERIAKKVRCKVTGATTSNKLYMARFGRTCLILKPNICSMPPRLRTRPISRCTSVIALPQK</sequence>
<dbReference type="AlphaFoldDB" id="A0AAD4JZE1"/>
<feature type="compositionally biased region" description="Low complexity" evidence="1">
    <location>
        <begin position="455"/>
        <end position="528"/>
    </location>
</feature>
<comment type="caution">
    <text evidence="2">The sequence shown here is derived from an EMBL/GenBank/DDBJ whole genome shotgun (WGS) entry which is preliminary data.</text>
</comment>
<reference evidence="2" key="1">
    <citation type="journal article" date="2021" name="Mol. Ecol. Resour.">
        <title>Phylogenomic analyses of the genus Drosophila reveals genomic signals of climate adaptation.</title>
        <authorList>
            <person name="Li F."/>
            <person name="Rane R.V."/>
            <person name="Luria V."/>
            <person name="Xiong Z."/>
            <person name="Chen J."/>
            <person name="Li Z."/>
            <person name="Catullo R.A."/>
            <person name="Griffin P.C."/>
            <person name="Schiffer M."/>
            <person name="Pearce S."/>
            <person name="Lee S.F."/>
            <person name="McElroy K."/>
            <person name="Stocker A."/>
            <person name="Shirriffs J."/>
            <person name="Cockerell F."/>
            <person name="Coppin C."/>
            <person name="Sgro C.M."/>
            <person name="Karger A."/>
            <person name="Cain J.W."/>
            <person name="Weber J.A."/>
            <person name="Santpere G."/>
            <person name="Kirschner M.W."/>
            <person name="Hoffmann A.A."/>
            <person name="Oakeshott J.G."/>
            <person name="Zhang G."/>
        </authorList>
    </citation>
    <scope>NUCLEOTIDE SEQUENCE</scope>
    <source>
        <strain evidence="2">BGI-SZ-2011g</strain>
    </source>
</reference>
<evidence type="ECO:0000313" key="3">
    <source>
        <dbReference type="Proteomes" id="UP001200034"/>
    </source>
</evidence>
<accession>A0AAD4JZE1</accession>
<evidence type="ECO:0000313" key="2">
    <source>
        <dbReference type="EMBL" id="KAH8370735.1"/>
    </source>
</evidence>
<organism evidence="2 3">
    <name type="scientific">Drosophila rubida</name>
    <dbReference type="NCBI Taxonomy" id="30044"/>
    <lineage>
        <taxon>Eukaryota</taxon>
        <taxon>Metazoa</taxon>
        <taxon>Ecdysozoa</taxon>
        <taxon>Arthropoda</taxon>
        <taxon>Hexapoda</taxon>
        <taxon>Insecta</taxon>
        <taxon>Pterygota</taxon>
        <taxon>Neoptera</taxon>
        <taxon>Endopterygota</taxon>
        <taxon>Diptera</taxon>
        <taxon>Brachycera</taxon>
        <taxon>Muscomorpha</taxon>
        <taxon>Ephydroidea</taxon>
        <taxon>Drosophilidae</taxon>
        <taxon>Drosophila</taxon>
    </lineage>
</organism>
<protein>
    <submittedName>
        <fullName evidence="2">Uncharacterized protein</fullName>
    </submittedName>
</protein>
<feature type="region of interest" description="Disordered" evidence="1">
    <location>
        <begin position="543"/>
        <end position="570"/>
    </location>
</feature>
<evidence type="ECO:0000256" key="1">
    <source>
        <dbReference type="SAM" id="MobiDB-lite"/>
    </source>
</evidence>